<dbReference type="GO" id="GO:0005524">
    <property type="term" value="F:ATP binding"/>
    <property type="evidence" value="ECO:0007669"/>
    <property type="project" value="UniProtKB-KW"/>
</dbReference>
<organism evidence="4 5">
    <name type="scientific">Bifidobacterium myosotis</name>
    <dbReference type="NCBI Taxonomy" id="1630166"/>
    <lineage>
        <taxon>Bacteria</taxon>
        <taxon>Bacillati</taxon>
        <taxon>Actinomycetota</taxon>
        <taxon>Actinomycetes</taxon>
        <taxon>Bifidobacteriales</taxon>
        <taxon>Bifidobacteriaceae</taxon>
        <taxon>Bifidobacterium</taxon>
    </lineage>
</organism>
<proteinExistence type="predicted"/>
<keyword evidence="2" id="KW-1133">Transmembrane helix</keyword>
<feature type="coiled-coil region" evidence="1">
    <location>
        <begin position="132"/>
        <end position="180"/>
    </location>
</feature>
<evidence type="ECO:0000313" key="5">
    <source>
        <dbReference type="Proteomes" id="UP000410049"/>
    </source>
</evidence>
<keyword evidence="2" id="KW-0812">Transmembrane</keyword>
<name>A0A5M9ZPI1_9BIFI</name>
<feature type="transmembrane region" description="Helical" evidence="2">
    <location>
        <begin position="83"/>
        <end position="99"/>
    </location>
</feature>
<sequence>MVMLCMEGSLAEAIYCTICANAMQHAAYECYMVYHMFTGPLDGTFADGLITTLIYVSIYAAFYSMFARKLPSDGRYRTSRNDLFPMACILLFIWVLSILEHDANSLRDVVYHISDALCCYYIMWTQLNGHAKMRLKEELDGVKYTLMQQEKQYRITQETIDIINRKCHDLKHQIRALREMRESPERDEYFNETEQAIMIYDTAVKTGNRALDIVFMEKGLFCRSHGIQLTCMADGTALDFMRMEDIYALFGNAMDNAIRAVSELKDPAKRVINVIIRGQGDLVMIQVQNYHQGHLKFRSGLPVTTQRDKDKHGFGMKSMLHTAEQYGGTLSVSDDAGIFSLQLLLPKR</sequence>
<keyword evidence="4" id="KW-0547">Nucleotide-binding</keyword>
<reference evidence="4 5" key="1">
    <citation type="journal article" date="2019" name="Syst. Appl. Microbiol.">
        <title>Characterization of Bifidobacterium species in feaces of the Egyptian fruit bat: Description of B. vespertilionis sp. nov. and B. rousetti sp. nov.</title>
        <authorList>
            <person name="Modesto M."/>
            <person name="Satti M."/>
            <person name="Watanabe K."/>
            <person name="Puglisi E."/>
            <person name="Morelli L."/>
            <person name="Huang C.-H."/>
            <person name="Liou J.-S."/>
            <person name="Miyashita M."/>
            <person name="Tamura T."/>
            <person name="Saito S."/>
            <person name="Mori K."/>
            <person name="Huang L."/>
            <person name="Sciavilla P."/>
            <person name="Sandri C."/>
            <person name="Spiezio C."/>
            <person name="Vitali F."/>
            <person name="Cavalieri D."/>
            <person name="Perpetuini G."/>
            <person name="Tofalo R."/>
            <person name="Bonetti A."/>
            <person name="Arita M."/>
            <person name="Mattarelli P."/>
        </authorList>
    </citation>
    <scope>NUCLEOTIDE SEQUENCE [LARGE SCALE GENOMIC DNA]</scope>
    <source>
        <strain evidence="4 5">RST17</strain>
    </source>
</reference>
<feature type="transmembrane region" description="Helical" evidence="2">
    <location>
        <begin position="44"/>
        <end position="62"/>
    </location>
</feature>
<comment type="caution">
    <text evidence="4">The sequence shown here is derived from an EMBL/GenBank/DDBJ whole genome shotgun (WGS) entry which is preliminary data.</text>
</comment>
<dbReference type="CDD" id="cd16935">
    <property type="entry name" value="HATPase_AgrC-ComD-like"/>
    <property type="match status" value="1"/>
</dbReference>
<keyword evidence="4" id="KW-0067">ATP-binding</keyword>
<dbReference type="Pfam" id="PF14501">
    <property type="entry name" value="HATPase_c_5"/>
    <property type="match status" value="1"/>
</dbReference>
<evidence type="ECO:0000256" key="1">
    <source>
        <dbReference type="SAM" id="Coils"/>
    </source>
</evidence>
<feature type="domain" description="Sensor histidine kinase NatK-like C-terminal" evidence="3">
    <location>
        <begin position="241"/>
        <end position="346"/>
    </location>
</feature>
<dbReference type="Proteomes" id="UP000410049">
    <property type="component" value="Unassembled WGS sequence"/>
</dbReference>
<dbReference type="InterPro" id="IPR036890">
    <property type="entry name" value="HATPase_C_sf"/>
</dbReference>
<dbReference type="Gene3D" id="3.30.565.10">
    <property type="entry name" value="Histidine kinase-like ATPase, C-terminal domain"/>
    <property type="match status" value="1"/>
</dbReference>
<keyword evidence="1" id="KW-0175">Coiled coil</keyword>
<evidence type="ECO:0000313" key="4">
    <source>
        <dbReference type="EMBL" id="KAA8829223.1"/>
    </source>
</evidence>
<protein>
    <submittedName>
        <fullName evidence="4">ATP-binding protein</fullName>
    </submittedName>
</protein>
<dbReference type="SUPFAM" id="SSF55874">
    <property type="entry name" value="ATPase domain of HSP90 chaperone/DNA topoisomerase II/histidine kinase"/>
    <property type="match status" value="1"/>
</dbReference>
<evidence type="ECO:0000256" key="2">
    <source>
        <dbReference type="SAM" id="Phobius"/>
    </source>
</evidence>
<evidence type="ECO:0000259" key="3">
    <source>
        <dbReference type="Pfam" id="PF14501"/>
    </source>
</evidence>
<dbReference type="EMBL" id="RZUH01000002">
    <property type="protein sequence ID" value="KAA8829223.1"/>
    <property type="molecule type" value="Genomic_DNA"/>
</dbReference>
<dbReference type="AlphaFoldDB" id="A0A5M9ZPI1"/>
<keyword evidence="2" id="KW-0472">Membrane</keyword>
<dbReference type="InterPro" id="IPR032834">
    <property type="entry name" value="NatK-like_C"/>
</dbReference>
<accession>A0A5M9ZPI1</accession>
<gene>
    <name evidence="4" type="ORF">EMO91_03455</name>
</gene>